<evidence type="ECO:0000256" key="6">
    <source>
        <dbReference type="ARBA" id="ARBA00022932"/>
    </source>
</evidence>
<evidence type="ECO:0000259" key="11">
    <source>
        <dbReference type="Pfam" id="PF03175"/>
    </source>
</evidence>
<dbReference type="SMART" id="SM00486">
    <property type="entry name" value="POLBc"/>
    <property type="match status" value="1"/>
</dbReference>
<dbReference type="Gene3D" id="3.30.420.10">
    <property type="entry name" value="Ribonuclease H-like superfamily/Ribonuclease H"/>
    <property type="match status" value="1"/>
</dbReference>
<proteinExistence type="inferred from homology"/>
<dbReference type="InterPro" id="IPR004868">
    <property type="entry name" value="DNA-dir_DNA_pol_B_mt/vir"/>
</dbReference>
<evidence type="ECO:0000256" key="1">
    <source>
        <dbReference type="ARBA" id="ARBA00004173"/>
    </source>
</evidence>
<dbReference type="GO" id="GO:0006260">
    <property type="term" value="P:DNA replication"/>
    <property type="evidence" value="ECO:0007669"/>
    <property type="project" value="UniProtKB-KW"/>
</dbReference>
<dbReference type="PIRSF" id="PIRSF006517">
    <property type="entry name" value="DPol_mt_plasmid"/>
    <property type="match status" value="1"/>
</dbReference>
<dbReference type="Gene3D" id="3.90.1600.10">
    <property type="entry name" value="Palm domain of DNA polymerase"/>
    <property type="match status" value="2"/>
</dbReference>
<dbReference type="InterPro" id="IPR015833">
    <property type="entry name" value="DNA-dir_DNA_pol_B_mt_lin_plsmd"/>
</dbReference>
<dbReference type="GO" id="GO:0005739">
    <property type="term" value="C:mitochondrion"/>
    <property type="evidence" value="ECO:0007669"/>
    <property type="project" value="UniProtKB-SubCell"/>
</dbReference>
<evidence type="ECO:0000256" key="9">
    <source>
        <dbReference type="ARBA" id="ARBA00049244"/>
    </source>
</evidence>
<dbReference type="GO" id="GO:0003677">
    <property type="term" value="F:DNA binding"/>
    <property type="evidence" value="ECO:0007669"/>
    <property type="project" value="UniProtKB-KW"/>
</dbReference>
<comment type="catalytic activity">
    <reaction evidence="9 10">
        <text>DNA(n) + a 2'-deoxyribonucleoside 5'-triphosphate = DNA(n+1) + diphosphate</text>
        <dbReference type="Rhea" id="RHEA:22508"/>
        <dbReference type="Rhea" id="RHEA-COMP:17339"/>
        <dbReference type="Rhea" id="RHEA-COMP:17340"/>
        <dbReference type="ChEBI" id="CHEBI:33019"/>
        <dbReference type="ChEBI" id="CHEBI:61560"/>
        <dbReference type="ChEBI" id="CHEBI:173112"/>
        <dbReference type="EC" id="2.7.7.7"/>
    </reaction>
</comment>
<dbReference type="GO" id="GO:0003887">
    <property type="term" value="F:DNA-directed DNA polymerase activity"/>
    <property type="evidence" value="ECO:0007669"/>
    <property type="project" value="UniProtKB-KW"/>
</dbReference>
<evidence type="ECO:0000256" key="4">
    <source>
        <dbReference type="ARBA" id="ARBA00022695"/>
    </source>
</evidence>
<evidence type="ECO:0000256" key="5">
    <source>
        <dbReference type="ARBA" id="ARBA00022705"/>
    </source>
</evidence>
<dbReference type="EC" id="2.7.7.7" evidence="10"/>
<dbReference type="PROSITE" id="PS00116">
    <property type="entry name" value="DNA_POLYMERASE_B"/>
    <property type="match status" value="1"/>
</dbReference>
<keyword evidence="3 10" id="KW-0808">Transferase</keyword>
<sequence length="987" mass="115106">MECIERLRRKRTEYLFKNFIMIKFSFFNYRINMRNFHATLASLPSFIKFNYLSSSLNSNFYSTSSDSPMGHIVSASKSSWYNYFSVKNYDPISPFSLENELRAFISLYKKQFKEEKFFIMAKIKFNNNDIRSISTVQIGSTDSFEILNLIAAFNSIFGHPSFSEAVSEPLENELFSLPNGLPKGNIIFTFKPTNNPKVKTKYEKLMSKDKINKNANLSKKNPLNKFKYNGYTIPKTMDLSQWPNIHYINDRKNAVSLNNIIKSGNDNMTLSFFITITKFFNEIPVLLNNTPIFKIKDEIMDKDDLSSFKRTITENEQDKVYVFENGKMVFFTENVKTTFIKKINRQDLINFENPKIITLDLETRSVPIHPIKEGKDGKKGKVNSMMFPIVMSIYNGKFVKSFLFSQSAWETEMMNAFKSIMLRKYDGYKVYTHNFSYFDGIFIIDILSRLGEVKPFMRNGKILKLTFNFTLPNSKRKYTLQFMDSLLILPDSLEKLSLFFNNKVMKSFFPHSFLDDNSISINYVGKCPDYKYFPKACTKDFTIEKYQEYAGKFKNNWDLKKELIKYCEIDTIALYQVLVNFQRKIYDKFMIDCTKYPTIPSLAFAIFRKNYLVDDMIPNIKSKLHNIIKRSYFGGICELYKPSGVNIKSYDVNSLYPFGMKFFTMASGIPKYVKGAIENIRKFIDDSTDEIPFGFYNVKVKAPLNLDKPFLPTRLNTAAGTRTIFPLGQWEGWYFSEEILNAMKYGYEFEFTEGFLFEKSYMFEENIDLLYNIKKTSPKESPWYYISKLLMNSLYGRFGLNPEGEEIIITTEEEGDKLIETMEYVTITPLLSGNVLISVKLPEEAFGDMNISVPISSAIAAYSRIHMSHFLNKYSNNIYYIDTDGIKVDIDLDKDEVDSKELGKMKYEYVLEEYSSLGPKVYGGLLYDKEGKLTELVKLRGYSSKLPYNKLKEGLVKDHMIELTQKKWKRKLSESTIYLKNNHLLFL</sequence>
<evidence type="ECO:0000256" key="8">
    <source>
        <dbReference type="ARBA" id="ARBA00023128"/>
    </source>
</evidence>
<keyword evidence="12" id="KW-0614">Plasmid</keyword>
<keyword evidence="5 10" id="KW-0235">DNA replication</keyword>
<keyword evidence="4 10" id="KW-0548">Nucleotidyltransferase</keyword>
<dbReference type="PIR" id="S62752">
    <property type="entry name" value="S62752"/>
</dbReference>
<name>O03684_GELSP</name>
<comment type="similarity">
    <text evidence="2 10">Belongs to the DNA polymerase type-B family.</text>
</comment>
<organism evidence="12">
    <name type="scientific">Gelasinospora sp. (strain G114)</name>
    <dbReference type="NCBI Taxonomy" id="42248"/>
    <lineage>
        <taxon>Eukaryota</taxon>
        <taxon>Fungi</taxon>
        <taxon>Dikarya</taxon>
        <taxon>Ascomycota</taxon>
        <taxon>Pezizomycotina</taxon>
        <taxon>Sordariomycetes</taxon>
        <taxon>Sordariomycetidae</taxon>
        <taxon>Sordariales</taxon>
        <taxon>Sordariaceae</taxon>
        <taxon>Gelasinospora</taxon>
    </lineage>
</organism>
<keyword evidence="7 10" id="KW-0238">DNA-binding</keyword>
<dbReference type="PANTHER" id="PTHR33568:SF3">
    <property type="entry name" value="DNA-DIRECTED DNA POLYMERASE"/>
    <property type="match status" value="1"/>
</dbReference>
<dbReference type="SUPFAM" id="SSF53098">
    <property type="entry name" value="Ribonuclease H-like"/>
    <property type="match status" value="1"/>
</dbReference>
<evidence type="ECO:0000256" key="3">
    <source>
        <dbReference type="ARBA" id="ARBA00022679"/>
    </source>
</evidence>
<dbReference type="PANTHER" id="PTHR33568">
    <property type="entry name" value="DNA POLYMERASE"/>
    <property type="match status" value="1"/>
</dbReference>
<dbReference type="SUPFAM" id="SSF56672">
    <property type="entry name" value="DNA/RNA polymerases"/>
    <property type="match status" value="1"/>
</dbReference>
<dbReference type="AlphaFoldDB" id="O03684"/>
<geneLocation type="mitochondrion" evidence="12"/>
<dbReference type="InterPro" id="IPR036397">
    <property type="entry name" value="RNaseH_sf"/>
</dbReference>
<evidence type="ECO:0000256" key="2">
    <source>
        <dbReference type="ARBA" id="ARBA00005755"/>
    </source>
</evidence>
<dbReference type="GO" id="GO:0000166">
    <property type="term" value="F:nucleotide binding"/>
    <property type="evidence" value="ECO:0007669"/>
    <property type="project" value="InterPro"/>
</dbReference>
<keyword evidence="8 12" id="KW-0496">Mitochondrion</keyword>
<dbReference type="InterPro" id="IPR006172">
    <property type="entry name" value="DNA-dir_DNA_pol_B"/>
</dbReference>
<keyword evidence="6 10" id="KW-0239">DNA-directed DNA polymerase</keyword>
<geneLocation type="plasmid" evidence="12">
    <name>Gel-kalDNA</name>
</geneLocation>
<dbReference type="InterPro" id="IPR043502">
    <property type="entry name" value="DNA/RNA_pol_sf"/>
</dbReference>
<dbReference type="InterPro" id="IPR012337">
    <property type="entry name" value="RNaseH-like_sf"/>
</dbReference>
<comment type="subcellular location">
    <subcellularLocation>
        <location evidence="1">Mitochondrion</location>
    </subcellularLocation>
</comment>
<dbReference type="Gene3D" id="1.10.287.690">
    <property type="entry name" value="Helix hairpin bin"/>
    <property type="match status" value="1"/>
</dbReference>
<feature type="domain" description="DNA-directed DNA polymerase family B mitochondria/virus" evidence="11">
    <location>
        <begin position="421"/>
        <end position="876"/>
    </location>
</feature>
<dbReference type="InterPro" id="IPR023211">
    <property type="entry name" value="DNA_pol_palm_dom_sf"/>
</dbReference>
<protein>
    <recommendedName>
        <fullName evidence="10">DNA polymerase</fullName>
        <ecNumber evidence="10">2.7.7.7</ecNumber>
    </recommendedName>
</protein>
<evidence type="ECO:0000313" key="12">
    <source>
        <dbReference type="EMBL" id="AAB41447.1"/>
    </source>
</evidence>
<dbReference type="EMBL" id="L40494">
    <property type="protein sequence ID" value="AAB41447.1"/>
    <property type="molecule type" value="Genomic_DNA"/>
</dbReference>
<dbReference type="InterPro" id="IPR017964">
    <property type="entry name" value="DNA-dir_DNA_pol_B_CS"/>
</dbReference>
<reference evidence="12" key="1">
    <citation type="journal article" date="1996" name="Curr. Genet.">
        <title>Structure of a Gelasinospora linear plasmid closely related to the kalilo plasmid of Neurospora intermedia.</title>
        <authorList>
            <person name="Yuewang W."/>
            <person name="Yang X."/>
            <person name="Griffiths A.J."/>
        </authorList>
    </citation>
    <scope>NUCLEOTIDE SEQUENCE</scope>
    <source>
        <strain evidence="12">G114</strain>
        <plasmid evidence="12">Gel-kalDNA</plasmid>
        <tissue evidence="12">Mycelium</tissue>
    </source>
</reference>
<evidence type="ECO:0000256" key="10">
    <source>
        <dbReference type="RuleBase" id="RU000442"/>
    </source>
</evidence>
<evidence type="ECO:0000256" key="7">
    <source>
        <dbReference type="ARBA" id="ARBA00023125"/>
    </source>
</evidence>
<accession>O03684</accession>
<dbReference type="Pfam" id="PF03175">
    <property type="entry name" value="DNA_pol_B_2"/>
    <property type="match status" value="1"/>
</dbReference>